<evidence type="ECO:0000313" key="3">
    <source>
        <dbReference type="Proteomes" id="UP000828251"/>
    </source>
</evidence>
<name>A0A9D3U6I9_9ROSI</name>
<feature type="transmembrane region" description="Helical" evidence="1">
    <location>
        <begin position="12"/>
        <end position="32"/>
    </location>
</feature>
<keyword evidence="1" id="KW-1133">Transmembrane helix</keyword>
<evidence type="ECO:0000313" key="2">
    <source>
        <dbReference type="EMBL" id="KAH1030839.1"/>
    </source>
</evidence>
<proteinExistence type="predicted"/>
<keyword evidence="1" id="KW-0472">Membrane</keyword>
<keyword evidence="3" id="KW-1185">Reference proteome</keyword>
<gene>
    <name evidence="2" type="ORF">J1N35_043013</name>
</gene>
<protein>
    <submittedName>
        <fullName evidence="2">Uncharacterized protein</fullName>
    </submittedName>
</protein>
<reference evidence="2 3" key="1">
    <citation type="journal article" date="2021" name="Plant Biotechnol. J.">
        <title>Multi-omics assisted identification of the key and species-specific regulatory components of drought-tolerant mechanisms in Gossypium stocksii.</title>
        <authorList>
            <person name="Yu D."/>
            <person name="Ke L."/>
            <person name="Zhang D."/>
            <person name="Wu Y."/>
            <person name="Sun Y."/>
            <person name="Mei J."/>
            <person name="Sun J."/>
            <person name="Sun Y."/>
        </authorList>
    </citation>
    <scope>NUCLEOTIDE SEQUENCE [LARGE SCALE GENOMIC DNA]</scope>
    <source>
        <strain evidence="3">cv. E1</strain>
        <tissue evidence="2">Leaf</tissue>
    </source>
</reference>
<accession>A0A9D3U6I9</accession>
<dbReference type="EMBL" id="JAIQCV010000013">
    <property type="protein sequence ID" value="KAH1030839.1"/>
    <property type="molecule type" value="Genomic_DNA"/>
</dbReference>
<dbReference type="AlphaFoldDB" id="A0A9D3U6I9"/>
<organism evidence="2 3">
    <name type="scientific">Gossypium stocksii</name>
    <dbReference type="NCBI Taxonomy" id="47602"/>
    <lineage>
        <taxon>Eukaryota</taxon>
        <taxon>Viridiplantae</taxon>
        <taxon>Streptophyta</taxon>
        <taxon>Embryophyta</taxon>
        <taxon>Tracheophyta</taxon>
        <taxon>Spermatophyta</taxon>
        <taxon>Magnoliopsida</taxon>
        <taxon>eudicotyledons</taxon>
        <taxon>Gunneridae</taxon>
        <taxon>Pentapetalae</taxon>
        <taxon>rosids</taxon>
        <taxon>malvids</taxon>
        <taxon>Malvales</taxon>
        <taxon>Malvaceae</taxon>
        <taxon>Malvoideae</taxon>
        <taxon>Gossypium</taxon>
    </lineage>
</organism>
<sequence length="62" mass="7001">MWSVLRGELAIVALAPSVAMKLIISYMCFAIAQQQRKFGRVVPFDQQYRDNERALASGVLQD</sequence>
<dbReference type="OrthoDB" id="982759at2759"/>
<comment type="caution">
    <text evidence="2">The sequence shown here is derived from an EMBL/GenBank/DDBJ whole genome shotgun (WGS) entry which is preliminary data.</text>
</comment>
<dbReference type="Proteomes" id="UP000828251">
    <property type="component" value="Unassembled WGS sequence"/>
</dbReference>
<keyword evidence="1" id="KW-0812">Transmembrane</keyword>
<evidence type="ECO:0000256" key="1">
    <source>
        <dbReference type="SAM" id="Phobius"/>
    </source>
</evidence>